<feature type="compositionally biased region" description="Polar residues" evidence="1">
    <location>
        <begin position="174"/>
        <end position="189"/>
    </location>
</feature>
<dbReference type="EMBL" id="WHWB01032965">
    <property type="protein sequence ID" value="KAJ7422675.1"/>
    <property type="molecule type" value="Genomic_DNA"/>
</dbReference>
<evidence type="ECO:0000313" key="3">
    <source>
        <dbReference type="Proteomes" id="UP001145742"/>
    </source>
</evidence>
<proteinExistence type="predicted"/>
<reference evidence="2" key="1">
    <citation type="submission" date="2019-10" db="EMBL/GenBank/DDBJ databases">
        <authorList>
            <person name="Soares A.E.R."/>
            <person name="Aleixo A."/>
            <person name="Schneider P."/>
            <person name="Miyaki C.Y."/>
            <person name="Schneider M.P."/>
            <person name="Mello C."/>
            <person name="Vasconcelos A.T.R."/>
        </authorList>
    </citation>
    <scope>NUCLEOTIDE SEQUENCE</scope>
    <source>
        <tissue evidence="2">Muscle</tissue>
    </source>
</reference>
<evidence type="ECO:0000313" key="2">
    <source>
        <dbReference type="EMBL" id="KAJ7422675.1"/>
    </source>
</evidence>
<evidence type="ECO:0000256" key="1">
    <source>
        <dbReference type="SAM" id="MobiDB-lite"/>
    </source>
</evidence>
<dbReference type="Proteomes" id="UP001145742">
    <property type="component" value="Unassembled WGS sequence"/>
</dbReference>
<keyword evidence="3" id="KW-1185">Reference proteome</keyword>
<feature type="region of interest" description="Disordered" evidence="1">
    <location>
        <begin position="172"/>
        <end position="191"/>
    </location>
</feature>
<comment type="caution">
    <text evidence="2">The sequence shown here is derived from an EMBL/GenBank/DDBJ whole genome shotgun (WGS) entry which is preliminary data.</text>
</comment>
<name>A0ABQ9DMR4_9PASS</name>
<accession>A0ABQ9DMR4</accession>
<protein>
    <submittedName>
        <fullName evidence="2">Uncharacterized protein</fullName>
    </submittedName>
</protein>
<sequence>MFLKVEKRLVWRQDGIQRAVPRSYNHHHAEWFVLEGTFKFISFQSSGRNRDTFHYTTLLQALSSLALNTPEMGWPQLLWGTCYRLYIVERDPLGVFWACSVSPQTLLQHKQRMGKTLSFTWDAQALRGLDDIQDAREYDPSEDGDVWPSLSLAGELTIGECLNEHSLLEEPKSDYSSNHVTSESDTSPAVNLYLPSESSSLRHLAFQIAFDANSQPKLEFEVCQTASF</sequence>
<gene>
    <name evidence="2" type="ORF">WISP_36918</name>
</gene>
<organism evidence="2 3">
    <name type="scientific">Willisornis vidua</name>
    <name type="common">Xingu scale-backed antbird</name>
    <dbReference type="NCBI Taxonomy" id="1566151"/>
    <lineage>
        <taxon>Eukaryota</taxon>
        <taxon>Metazoa</taxon>
        <taxon>Chordata</taxon>
        <taxon>Craniata</taxon>
        <taxon>Vertebrata</taxon>
        <taxon>Euteleostomi</taxon>
        <taxon>Archelosauria</taxon>
        <taxon>Archosauria</taxon>
        <taxon>Dinosauria</taxon>
        <taxon>Saurischia</taxon>
        <taxon>Theropoda</taxon>
        <taxon>Coelurosauria</taxon>
        <taxon>Aves</taxon>
        <taxon>Neognathae</taxon>
        <taxon>Neoaves</taxon>
        <taxon>Telluraves</taxon>
        <taxon>Australaves</taxon>
        <taxon>Passeriformes</taxon>
        <taxon>Thamnophilidae</taxon>
        <taxon>Willisornis</taxon>
    </lineage>
</organism>